<keyword evidence="2" id="KW-1185">Reference proteome</keyword>
<sequence>MIDFNDIETIDYAETACSFTREAIASDGYYQAQKTPTCKEILGRRYKGTSTPDAVRVLWSTPREVIVYLEGPYGKYDLDAAASVENIVCEKFYSQETNCLIPWWGKNKHVWLNPPYIQPDTFVKKAIEQKERNNRIDILLPADNSTGWYTEVRQHAAEIIWIEADLTEAIDGNEYARSGRLAFTSAETGKAVVGNNKGSVIFNKRELKEGVVQQTHYIPSTSICRSVKNKRAKVRKE</sequence>
<keyword evidence="1" id="KW-0489">Methyltransferase</keyword>
<keyword evidence="1" id="KW-0808">Transferase</keyword>
<dbReference type="InterPro" id="IPR008593">
    <property type="entry name" value="Dam_MeTrfase"/>
</dbReference>
<name>A0A2D1GQ49_9CAUD</name>
<gene>
    <name evidence="1" type="ORF">FLXISF001_010</name>
</gene>
<dbReference type="GO" id="GO:0009007">
    <property type="term" value="F:site-specific DNA-methyltransferase (adenine-specific) activity"/>
    <property type="evidence" value="ECO:0007669"/>
    <property type="project" value="InterPro"/>
</dbReference>
<dbReference type="GO" id="GO:0003677">
    <property type="term" value="F:DNA binding"/>
    <property type="evidence" value="ECO:0007669"/>
    <property type="project" value="InterPro"/>
</dbReference>
<organism evidence="1 2">
    <name type="scientific">Shigella phage vB_SflS-ISF001</name>
    <dbReference type="NCBI Taxonomy" id="2048005"/>
    <lineage>
        <taxon>Viruses</taxon>
        <taxon>Duplodnaviria</taxon>
        <taxon>Heunggongvirae</taxon>
        <taxon>Uroviricota</taxon>
        <taxon>Caudoviricetes</taxon>
        <taxon>Drexlerviridae</taxon>
        <taxon>Tunavirinae</taxon>
        <taxon>Tunavirus</taxon>
        <taxon>Tunavirus ISF001</taxon>
    </lineage>
</organism>
<dbReference type="GO" id="GO:0032259">
    <property type="term" value="P:methylation"/>
    <property type="evidence" value="ECO:0007669"/>
    <property type="project" value="UniProtKB-KW"/>
</dbReference>
<protein>
    <submittedName>
        <fullName evidence="1">DNA adenine methyltransferase</fullName>
    </submittedName>
</protein>
<dbReference type="GO" id="GO:0009307">
    <property type="term" value="P:DNA restriction-modification system"/>
    <property type="evidence" value="ECO:0007669"/>
    <property type="project" value="InterPro"/>
</dbReference>
<dbReference type="Pfam" id="PF05869">
    <property type="entry name" value="Dam"/>
    <property type="match status" value="1"/>
</dbReference>
<reference evidence="1 2" key="1">
    <citation type="submission" date="2017-10" db="EMBL/GenBank/DDBJ databases">
        <title>Comparative genomic analysis of a novel S. flexneri bacteriophage vB_SflS-ISF001.</title>
        <authorList>
            <person name="Shahin K."/>
            <person name="Bouzari M."/>
            <person name="Wang R."/>
        </authorList>
    </citation>
    <scope>NUCLEOTIDE SEQUENCE [LARGE SCALE GENOMIC DNA]</scope>
</reference>
<evidence type="ECO:0000313" key="2">
    <source>
        <dbReference type="Proteomes" id="UP000228981"/>
    </source>
</evidence>
<accession>A0A2D1GQ49</accession>
<dbReference type="EMBL" id="MG049919">
    <property type="protein sequence ID" value="ATN94088.1"/>
    <property type="molecule type" value="Genomic_DNA"/>
</dbReference>
<dbReference type="NCBIfam" id="TIGR01712">
    <property type="entry name" value="phage_N6A_met"/>
    <property type="match status" value="1"/>
</dbReference>
<dbReference type="Proteomes" id="UP000228981">
    <property type="component" value="Segment"/>
</dbReference>
<evidence type="ECO:0000313" key="1">
    <source>
        <dbReference type="EMBL" id="ATN94088.1"/>
    </source>
</evidence>
<proteinExistence type="predicted"/>